<dbReference type="EMBL" id="RWGY01000011">
    <property type="protein sequence ID" value="TVU32833.1"/>
    <property type="molecule type" value="Genomic_DNA"/>
</dbReference>
<comment type="caution">
    <text evidence="12">The sequence shown here is derived from an EMBL/GenBank/DDBJ whole genome shotgun (WGS) entry which is preliminary data.</text>
</comment>
<evidence type="ECO:0000256" key="2">
    <source>
        <dbReference type="ARBA" id="ARBA00022692"/>
    </source>
</evidence>
<reference evidence="12 13" key="1">
    <citation type="journal article" date="2019" name="Sci. Rep.">
        <title>A high-quality genome of Eragrostis curvula grass provides insights into Poaceae evolution and supports new strategies to enhance forage quality.</title>
        <authorList>
            <person name="Carballo J."/>
            <person name="Santos B.A.C.M."/>
            <person name="Zappacosta D."/>
            <person name="Garbus I."/>
            <person name="Selva J.P."/>
            <person name="Gallo C.A."/>
            <person name="Diaz A."/>
            <person name="Albertini E."/>
            <person name="Caccamo M."/>
            <person name="Echenique V."/>
        </authorList>
    </citation>
    <scope>NUCLEOTIDE SEQUENCE [LARGE SCALE GENOMIC DNA]</scope>
    <source>
        <strain evidence="13">cv. Victoria</strain>
        <tissue evidence="12">Leaf</tissue>
    </source>
</reference>
<organism evidence="12 13">
    <name type="scientific">Eragrostis curvula</name>
    <name type="common">weeping love grass</name>
    <dbReference type="NCBI Taxonomy" id="38414"/>
    <lineage>
        <taxon>Eukaryota</taxon>
        <taxon>Viridiplantae</taxon>
        <taxon>Streptophyta</taxon>
        <taxon>Embryophyta</taxon>
        <taxon>Tracheophyta</taxon>
        <taxon>Spermatophyta</taxon>
        <taxon>Magnoliopsida</taxon>
        <taxon>Liliopsida</taxon>
        <taxon>Poales</taxon>
        <taxon>Poaceae</taxon>
        <taxon>PACMAD clade</taxon>
        <taxon>Chloridoideae</taxon>
        <taxon>Eragrostideae</taxon>
        <taxon>Eragrostidinae</taxon>
        <taxon>Eragrostis</taxon>
    </lineage>
</organism>
<evidence type="ECO:0000256" key="4">
    <source>
        <dbReference type="ARBA" id="ARBA00022771"/>
    </source>
</evidence>
<evidence type="ECO:0000259" key="11">
    <source>
        <dbReference type="PROSITE" id="PS50089"/>
    </source>
</evidence>
<dbReference type="Gramene" id="TVU32833">
    <property type="protein sequence ID" value="TVU32833"/>
    <property type="gene ID" value="EJB05_24591"/>
</dbReference>
<dbReference type="Pfam" id="PF13639">
    <property type="entry name" value="zf-RING_2"/>
    <property type="match status" value="1"/>
</dbReference>
<keyword evidence="3" id="KW-0479">Metal-binding</keyword>
<evidence type="ECO:0000256" key="6">
    <source>
        <dbReference type="ARBA" id="ARBA00022989"/>
    </source>
</evidence>
<evidence type="ECO:0000256" key="10">
    <source>
        <dbReference type="SAM" id="Phobius"/>
    </source>
</evidence>
<dbReference type="AlphaFoldDB" id="A0A5J9V9V1"/>
<evidence type="ECO:0000256" key="9">
    <source>
        <dbReference type="SAM" id="MobiDB-lite"/>
    </source>
</evidence>
<proteinExistence type="predicted"/>
<evidence type="ECO:0000256" key="8">
    <source>
        <dbReference type="PROSITE-ProRule" id="PRU00175"/>
    </source>
</evidence>
<dbReference type="PANTHER" id="PTHR46539">
    <property type="entry name" value="E3 UBIQUITIN-PROTEIN LIGASE ATL42"/>
    <property type="match status" value="1"/>
</dbReference>
<dbReference type="Gene3D" id="3.30.40.10">
    <property type="entry name" value="Zinc/RING finger domain, C3HC4 (zinc finger)"/>
    <property type="match status" value="1"/>
</dbReference>
<name>A0A5J9V9V1_9POAL</name>
<sequence>MAPPPAGAGDLVPAAPGPEPPPPHDRDAKRQRPASRPAVAGAGARILSLGVQAAVMAAALALFLLFAAAAAVLLLHLVVAARAFRHHRRSRYRVPSLGPSSPPASPLRAGLSPAELHRLPSFAFSSPRSDGDGDASLPSHLCAVCIETARAGERWRALPACGHAFHAACVDRWLAKSSACPICRAAVTFMACGHEKKPWRLCPFKNLYESFCSPSRPPAQSAAPPSRWADGAAHGGLEKKPWRLCTFKLQPQLQRNEQANELRDAGLCPTCSTPGVSV</sequence>
<dbReference type="PROSITE" id="PS50089">
    <property type="entry name" value="ZF_RING_2"/>
    <property type="match status" value="1"/>
</dbReference>
<dbReference type="SUPFAM" id="SSF57850">
    <property type="entry name" value="RING/U-box"/>
    <property type="match status" value="1"/>
</dbReference>
<accession>A0A5J9V9V1</accession>
<dbReference type="GO" id="GO:0016020">
    <property type="term" value="C:membrane"/>
    <property type="evidence" value="ECO:0007669"/>
    <property type="project" value="UniProtKB-SubCell"/>
</dbReference>
<comment type="subcellular location">
    <subcellularLocation>
        <location evidence="1">Membrane</location>
    </subcellularLocation>
</comment>
<evidence type="ECO:0000256" key="7">
    <source>
        <dbReference type="ARBA" id="ARBA00023136"/>
    </source>
</evidence>
<keyword evidence="13" id="KW-1185">Reference proteome</keyword>
<evidence type="ECO:0000256" key="1">
    <source>
        <dbReference type="ARBA" id="ARBA00004370"/>
    </source>
</evidence>
<dbReference type="Proteomes" id="UP000324897">
    <property type="component" value="Chromosome 1"/>
</dbReference>
<dbReference type="PANTHER" id="PTHR46539:SF9">
    <property type="entry name" value="RING-H2 FINGER PROTEIN ATL56"/>
    <property type="match status" value="1"/>
</dbReference>
<protein>
    <recommendedName>
        <fullName evidence="11">RING-type domain-containing protein</fullName>
    </recommendedName>
</protein>
<dbReference type="InterPro" id="IPR001841">
    <property type="entry name" value="Znf_RING"/>
</dbReference>
<gene>
    <name evidence="12" type="ORF">EJB05_24591</name>
</gene>
<feature type="region of interest" description="Disordered" evidence="9">
    <location>
        <begin position="1"/>
        <end position="37"/>
    </location>
</feature>
<evidence type="ECO:0000256" key="3">
    <source>
        <dbReference type="ARBA" id="ARBA00022723"/>
    </source>
</evidence>
<dbReference type="SMART" id="SM00184">
    <property type="entry name" value="RING"/>
    <property type="match status" value="1"/>
</dbReference>
<keyword evidence="2 10" id="KW-0812">Transmembrane</keyword>
<evidence type="ECO:0000313" key="13">
    <source>
        <dbReference type="Proteomes" id="UP000324897"/>
    </source>
</evidence>
<evidence type="ECO:0000256" key="5">
    <source>
        <dbReference type="ARBA" id="ARBA00022833"/>
    </source>
</evidence>
<feature type="domain" description="RING-type" evidence="11">
    <location>
        <begin position="142"/>
        <end position="184"/>
    </location>
</feature>
<keyword evidence="4 8" id="KW-0863">Zinc-finger</keyword>
<dbReference type="OrthoDB" id="8062037at2759"/>
<feature type="non-terminal residue" evidence="12">
    <location>
        <position position="1"/>
    </location>
</feature>
<keyword evidence="7 10" id="KW-0472">Membrane</keyword>
<keyword evidence="6 10" id="KW-1133">Transmembrane helix</keyword>
<keyword evidence="5" id="KW-0862">Zinc</keyword>
<feature type="transmembrane region" description="Helical" evidence="10">
    <location>
        <begin position="53"/>
        <end position="81"/>
    </location>
</feature>
<dbReference type="GO" id="GO:0008270">
    <property type="term" value="F:zinc ion binding"/>
    <property type="evidence" value="ECO:0007669"/>
    <property type="project" value="UniProtKB-KW"/>
</dbReference>
<dbReference type="InterPro" id="IPR013083">
    <property type="entry name" value="Znf_RING/FYVE/PHD"/>
</dbReference>
<evidence type="ECO:0000313" key="12">
    <source>
        <dbReference type="EMBL" id="TVU32833.1"/>
    </source>
</evidence>